<name>A0AAN9JNA9_CLITE</name>
<sequence>MVVVIVAVANKCNTPHGSNLLHSGRAVEFNDVGLKNQRRSIETKKRGRCFASAFPLTTHKHHRLTLSFFVVSFSSHYKTPLYSLLRSLLQLHNHPPTPNT</sequence>
<organism evidence="1 2">
    <name type="scientific">Clitoria ternatea</name>
    <name type="common">Butterfly pea</name>
    <dbReference type="NCBI Taxonomy" id="43366"/>
    <lineage>
        <taxon>Eukaryota</taxon>
        <taxon>Viridiplantae</taxon>
        <taxon>Streptophyta</taxon>
        <taxon>Embryophyta</taxon>
        <taxon>Tracheophyta</taxon>
        <taxon>Spermatophyta</taxon>
        <taxon>Magnoliopsida</taxon>
        <taxon>eudicotyledons</taxon>
        <taxon>Gunneridae</taxon>
        <taxon>Pentapetalae</taxon>
        <taxon>rosids</taxon>
        <taxon>fabids</taxon>
        <taxon>Fabales</taxon>
        <taxon>Fabaceae</taxon>
        <taxon>Papilionoideae</taxon>
        <taxon>50 kb inversion clade</taxon>
        <taxon>NPAAA clade</taxon>
        <taxon>indigoferoid/millettioid clade</taxon>
        <taxon>Phaseoleae</taxon>
        <taxon>Clitoria</taxon>
    </lineage>
</organism>
<reference evidence="1 2" key="1">
    <citation type="submission" date="2024-01" db="EMBL/GenBank/DDBJ databases">
        <title>The genomes of 5 underutilized Papilionoideae crops provide insights into root nodulation and disease resistance.</title>
        <authorList>
            <person name="Yuan L."/>
        </authorList>
    </citation>
    <scope>NUCLEOTIDE SEQUENCE [LARGE SCALE GENOMIC DNA]</scope>
    <source>
        <strain evidence="1">LY-2023</strain>
        <tissue evidence="1">Leaf</tissue>
    </source>
</reference>
<accession>A0AAN9JNA9</accession>
<dbReference type="EMBL" id="JAYKXN010000003">
    <property type="protein sequence ID" value="KAK7300997.1"/>
    <property type="molecule type" value="Genomic_DNA"/>
</dbReference>
<dbReference type="Proteomes" id="UP001359559">
    <property type="component" value="Unassembled WGS sequence"/>
</dbReference>
<keyword evidence="2" id="KW-1185">Reference proteome</keyword>
<gene>
    <name evidence="1" type="ORF">RJT34_11851</name>
</gene>
<evidence type="ECO:0000313" key="1">
    <source>
        <dbReference type="EMBL" id="KAK7300997.1"/>
    </source>
</evidence>
<comment type="caution">
    <text evidence="1">The sequence shown here is derived from an EMBL/GenBank/DDBJ whole genome shotgun (WGS) entry which is preliminary data.</text>
</comment>
<evidence type="ECO:0000313" key="2">
    <source>
        <dbReference type="Proteomes" id="UP001359559"/>
    </source>
</evidence>
<dbReference type="AlphaFoldDB" id="A0AAN9JNA9"/>
<proteinExistence type="predicted"/>
<protein>
    <submittedName>
        <fullName evidence="1">Uncharacterized protein</fullName>
    </submittedName>
</protein>